<name>A0A1T4K4F3_9FIRM</name>
<dbReference type="Pfam" id="PF02073">
    <property type="entry name" value="Peptidase_M29"/>
    <property type="match status" value="1"/>
</dbReference>
<dbReference type="Gene3D" id="3.40.1830.10">
    <property type="entry name" value="Thermophilic metalloprotease (M29)"/>
    <property type="match status" value="1"/>
</dbReference>
<organism evidence="10 11">
    <name type="scientific">Anaerorhabdus furcosa</name>
    <dbReference type="NCBI Taxonomy" id="118967"/>
    <lineage>
        <taxon>Bacteria</taxon>
        <taxon>Bacillati</taxon>
        <taxon>Bacillota</taxon>
        <taxon>Erysipelotrichia</taxon>
        <taxon>Erysipelotrichales</taxon>
        <taxon>Erysipelotrichaceae</taxon>
        <taxon>Anaerorhabdus</taxon>
    </lineage>
</organism>
<comment type="cofactor">
    <cofactor evidence="2">
        <name>Mg(2+)</name>
        <dbReference type="ChEBI" id="CHEBI:18420"/>
    </cofactor>
</comment>
<keyword evidence="9" id="KW-0482">Metalloprotease</keyword>
<dbReference type="GO" id="GO:0046872">
    <property type="term" value="F:metal ion binding"/>
    <property type="evidence" value="ECO:0007669"/>
    <property type="project" value="UniProtKB-KW"/>
</dbReference>
<gene>
    <name evidence="10" type="ORF">SAMN02745191_0303</name>
</gene>
<sequence length="407" mass="46451">MDKKTLKSYAKLVVQSGINLQKGQEVKIVISPQNAEFAQYLTEEAYKAKASKVIVNFQDETISKLNSKYRSLKSLSTVEKYEEAIEQYDVDKKPCYIYVEDKDPDYLSGVDTGKLSKARQARYPILKPYRDAQDNQYQWVIVALPSVKWAKKIFPNVSDEEAYRLLDDAICKCTRLDGDPIANWEKHKKTLSTKARKMNRYHFDKLTYTSSNGTNLTLGLHPKHVWLSAEETHLGGIQFVANMPTEEVFTMPDKYRVDGKVVSTKALSYQGNLIEDFSIQFKKGKAVKVKAKVGQKYLEEMVKMDDAAAYLGEVALVPFDSPINKTGIMFYNTLFDENACCHLAFGMAFKNNLKGYEKMTNDDFEKENYNDSMIHVDFMIGSEDLKIVGTTMNQEEITVFENGVWAI</sequence>
<dbReference type="STRING" id="118967.SAMN02745191_0303"/>
<dbReference type="GO" id="GO:0006508">
    <property type="term" value="P:proteolysis"/>
    <property type="evidence" value="ECO:0007669"/>
    <property type="project" value="UniProtKB-KW"/>
</dbReference>
<dbReference type="InterPro" id="IPR000787">
    <property type="entry name" value="Peptidase_M29"/>
</dbReference>
<dbReference type="SUPFAM" id="SSF144052">
    <property type="entry name" value="Thermophilic metalloprotease-like"/>
    <property type="match status" value="1"/>
</dbReference>
<keyword evidence="6" id="KW-0645">Protease</keyword>
<dbReference type="InterPro" id="IPR035097">
    <property type="entry name" value="M29_N-terminal"/>
</dbReference>
<dbReference type="EMBL" id="FUWY01000001">
    <property type="protein sequence ID" value="SJZ37318.1"/>
    <property type="molecule type" value="Genomic_DNA"/>
</dbReference>
<evidence type="ECO:0000256" key="6">
    <source>
        <dbReference type="ARBA" id="ARBA00022670"/>
    </source>
</evidence>
<dbReference type="OrthoDB" id="9803993at2"/>
<keyword evidence="8" id="KW-0378">Hydrolase</keyword>
<reference evidence="11" key="1">
    <citation type="submission" date="2017-02" db="EMBL/GenBank/DDBJ databases">
        <authorList>
            <person name="Varghese N."/>
            <person name="Submissions S."/>
        </authorList>
    </citation>
    <scope>NUCLEOTIDE SEQUENCE [LARGE SCALE GENOMIC DNA]</scope>
    <source>
        <strain evidence="11">ATCC 25662</strain>
    </source>
</reference>
<evidence type="ECO:0000256" key="3">
    <source>
        <dbReference type="ARBA" id="ARBA00001947"/>
    </source>
</evidence>
<dbReference type="InterPro" id="IPR052170">
    <property type="entry name" value="M29_Exopeptidase"/>
</dbReference>
<comment type="similarity">
    <text evidence="4">Belongs to the peptidase M29 family.</text>
</comment>
<protein>
    <submittedName>
        <fullName evidence="10">Aminopeptidase</fullName>
    </submittedName>
</protein>
<dbReference type="PRINTS" id="PR00919">
    <property type="entry name" value="THERMOPTASE"/>
</dbReference>
<proteinExistence type="inferred from homology"/>
<evidence type="ECO:0000313" key="11">
    <source>
        <dbReference type="Proteomes" id="UP000243297"/>
    </source>
</evidence>
<evidence type="ECO:0000256" key="4">
    <source>
        <dbReference type="ARBA" id="ARBA00008236"/>
    </source>
</evidence>
<accession>A0A1T4K4F3</accession>
<dbReference type="PANTHER" id="PTHR34448:SF3">
    <property type="entry name" value="AMINOPEPTIDASE AMPS"/>
    <property type="match status" value="1"/>
</dbReference>
<dbReference type="AlphaFoldDB" id="A0A1T4K4F3"/>
<evidence type="ECO:0000256" key="9">
    <source>
        <dbReference type="ARBA" id="ARBA00023049"/>
    </source>
</evidence>
<evidence type="ECO:0000256" key="7">
    <source>
        <dbReference type="ARBA" id="ARBA00022723"/>
    </source>
</evidence>
<dbReference type="GO" id="GO:0008237">
    <property type="term" value="F:metallopeptidase activity"/>
    <property type="evidence" value="ECO:0007669"/>
    <property type="project" value="UniProtKB-KW"/>
</dbReference>
<evidence type="ECO:0000256" key="8">
    <source>
        <dbReference type="ARBA" id="ARBA00022801"/>
    </source>
</evidence>
<dbReference type="PANTHER" id="PTHR34448">
    <property type="entry name" value="AMINOPEPTIDASE"/>
    <property type="match status" value="1"/>
</dbReference>
<comment type="cofactor">
    <cofactor evidence="1">
        <name>Co(2+)</name>
        <dbReference type="ChEBI" id="CHEBI:48828"/>
    </cofactor>
</comment>
<dbReference type="RefSeq" id="WP_078710750.1">
    <property type="nucleotide sequence ID" value="NZ_FUWY01000001.1"/>
</dbReference>
<comment type="cofactor">
    <cofactor evidence="3">
        <name>Zn(2+)</name>
        <dbReference type="ChEBI" id="CHEBI:29105"/>
    </cofactor>
</comment>
<dbReference type="GO" id="GO:0004177">
    <property type="term" value="F:aminopeptidase activity"/>
    <property type="evidence" value="ECO:0007669"/>
    <property type="project" value="UniProtKB-KW"/>
</dbReference>
<evidence type="ECO:0000256" key="2">
    <source>
        <dbReference type="ARBA" id="ARBA00001946"/>
    </source>
</evidence>
<keyword evidence="7" id="KW-0479">Metal-binding</keyword>
<evidence type="ECO:0000313" key="10">
    <source>
        <dbReference type="EMBL" id="SJZ37318.1"/>
    </source>
</evidence>
<keyword evidence="5 10" id="KW-0031">Aminopeptidase</keyword>
<keyword evidence="11" id="KW-1185">Reference proteome</keyword>
<evidence type="ECO:0000256" key="1">
    <source>
        <dbReference type="ARBA" id="ARBA00001941"/>
    </source>
</evidence>
<evidence type="ECO:0000256" key="5">
    <source>
        <dbReference type="ARBA" id="ARBA00022438"/>
    </source>
</evidence>
<dbReference type="Proteomes" id="UP000243297">
    <property type="component" value="Unassembled WGS sequence"/>
</dbReference>